<dbReference type="PROSITE" id="PS51257">
    <property type="entry name" value="PROKAR_LIPOPROTEIN"/>
    <property type="match status" value="1"/>
</dbReference>
<gene>
    <name evidence="1" type="ORF">SOCE26_051250</name>
</gene>
<dbReference type="EMBL" id="CP012673">
    <property type="protein sequence ID" value="AUX43673.1"/>
    <property type="molecule type" value="Genomic_DNA"/>
</dbReference>
<organism evidence="1 2">
    <name type="scientific">Sorangium cellulosum</name>
    <name type="common">Polyangium cellulosum</name>
    <dbReference type="NCBI Taxonomy" id="56"/>
    <lineage>
        <taxon>Bacteria</taxon>
        <taxon>Pseudomonadati</taxon>
        <taxon>Myxococcota</taxon>
        <taxon>Polyangia</taxon>
        <taxon>Polyangiales</taxon>
        <taxon>Polyangiaceae</taxon>
        <taxon>Sorangium</taxon>
    </lineage>
</organism>
<evidence type="ECO:0000313" key="1">
    <source>
        <dbReference type="EMBL" id="AUX43673.1"/>
    </source>
</evidence>
<dbReference type="Proteomes" id="UP000238348">
    <property type="component" value="Chromosome"/>
</dbReference>
<proteinExistence type="predicted"/>
<sequence length="30" mass="3270">MNNTKFYIKALRITAAVLTMLAQVILACTG</sequence>
<protein>
    <submittedName>
        <fullName evidence="1">Uncharacterized protein</fullName>
    </submittedName>
</protein>
<dbReference type="AlphaFoldDB" id="A0A2L0EWJ2"/>
<name>A0A2L0EWJ2_SORCE</name>
<reference evidence="1 2" key="1">
    <citation type="submission" date="2015-09" db="EMBL/GenBank/DDBJ databases">
        <title>Sorangium comparison.</title>
        <authorList>
            <person name="Zaburannyi N."/>
            <person name="Bunk B."/>
            <person name="Overmann J."/>
            <person name="Mueller R."/>
        </authorList>
    </citation>
    <scope>NUCLEOTIDE SEQUENCE [LARGE SCALE GENOMIC DNA]</scope>
    <source>
        <strain evidence="1 2">So ce26</strain>
    </source>
</reference>
<accession>A0A2L0EWJ2</accession>
<evidence type="ECO:0000313" key="2">
    <source>
        <dbReference type="Proteomes" id="UP000238348"/>
    </source>
</evidence>